<dbReference type="PANTHER" id="PTHR12860">
    <property type="entry name" value="SIGNAL RECOGNITION PARTICLE 68 KDA PROTEIN"/>
    <property type="match status" value="1"/>
</dbReference>
<dbReference type="Proteomes" id="UP000639772">
    <property type="component" value="Chromosome 3"/>
</dbReference>
<protein>
    <recommendedName>
        <fullName evidence="11">Signal recognition particle subunit SRP68</fullName>
    </recommendedName>
    <alternativeName>
        <fullName evidence="12">Signal recognition particle 68 kDa protein</fullName>
    </alternativeName>
</protein>
<keyword evidence="10" id="KW-0687">Ribonucleoprotein</keyword>
<reference evidence="13 14" key="1">
    <citation type="journal article" date="2020" name="Nat. Food">
        <title>A phased Vanilla planifolia genome enables genetic improvement of flavour and production.</title>
        <authorList>
            <person name="Hasing T."/>
            <person name="Tang H."/>
            <person name="Brym M."/>
            <person name="Khazi F."/>
            <person name="Huang T."/>
            <person name="Chambers A.H."/>
        </authorList>
    </citation>
    <scope>NUCLEOTIDE SEQUENCE [LARGE SCALE GENOMIC DNA]</scope>
    <source>
        <tissue evidence="13">Leaf</tissue>
    </source>
</reference>
<evidence type="ECO:0000256" key="7">
    <source>
        <dbReference type="ARBA" id="ARBA00022884"/>
    </source>
</evidence>
<evidence type="ECO:0000256" key="8">
    <source>
        <dbReference type="ARBA" id="ARBA00023135"/>
    </source>
</evidence>
<dbReference type="PIRSF" id="PIRSF038995">
    <property type="entry name" value="SRP68"/>
    <property type="match status" value="1"/>
</dbReference>
<proteinExistence type="inferred from homology"/>
<evidence type="ECO:0000256" key="6">
    <source>
        <dbReference type="ARBA" id="ARBA00022824"/>
    </source>
</evidence>
<keyword evidence="8" id="KW-0733">Signal recognition particle</keyword>
<dbReference type="InterPro" id="IPR038253">
    <property type="entry name" value="SRP68_N_sf"/>
</dbReference>
<evidence type="ECO:0000256" key="4">
    <source>
        <dbReference type="ARBA" id="ARBA00009352"/>
    </source>
</evidence>
<dbReference type="AlphaFoldDB" id="A0A835RJT3"/>
<dbReference type="EMBL" id="JADCNM010000003">
    <property type="protein sequence ID" value="KAG0489525.1"/>
    <property type="molecule type" value="Genomic_DNA"/>
</dbReference>
<dbReference type="GO" id="GO:0005786">
    <property type="term" value="C:signal recognition particle, endoplasmic reticulum targeting"/>
    <property type="evidence" value="ECO:0007669"/>
    <property type="project" value="UniProtKB-KW"/>
</dbReference>
<organism evidence="13 14">
    <name type="scientific">Vanilla planifolia</name>
    <name type="common">Vanilla</name>
    <dbReference type="NCBI Taxonomy" id="51239"/>
    <lineage>
        <taxon>Eukaryota</taxon>
        <taxon>Viridiplantae</taxon>
        <taxon>Streptophyta</taxon>
        <taxon>Embryophyta</taxon>
        <taxon>Tracheophyta</taxon>
        <taxon>Spermatophyta</taxon>
        <taxon>Magnoliopsida</taxon>
        <taxon>Liliopsida</taxon>
        <taxon>Asparagales</taxon>
        <taxon>Orchidaceae</taxon>
        <taxon>Vanilloideae</taxon>
        <taxon>Vanilleae</taxon>
        <taxon>Vanilla</taxon>
    </lineage>
</organism>
<comment type="caution">
    <text evidence="13">The sequence shown here is derived from an EMBL/GenBank/DDBJ whole genome shotgun (WGS) entry which is preliminary data.</text>
</comment>
<keyword evidence="7" id="KW-0694">RNA-binding</keyword>
<dbReference type="Pfam" id="PF16969">
    <property type="entry name" value="SRP68"/>
    <property type="match status" value="2"/>
</dbReference>
<evidence type="ECO:0000256" key="5">
    <source>
        <dbReference type="ARBA" id="ARBA00022490"/>
    </source>
</evidence>
<evidence type="ECO:0000256" key="1">
    <source>
        <dbReference type="ARBA" id="ARBA00004240"/>
    </source>
</evidence>
<evidence type="ECO:0000256" key="9">
    <source>
        <dbReference type="ARBA" id="ARBA00023242"/>
    </source>
</evidence>
<evidence type="ECO:0000256" key="11">
    <source>
        <dbReference type="ARBA" id="ARBA00029498"/>
    </source>
</evidence>
<accession>A0A835RJT3</accession>
<keyword evidence="6" id="KW-0256">Endoplasmic reticulum</keyword>
<dbReference type="GO" id="GO:0005829">
    <property type="term" value="C:cytosol"/>
    <property type="evidence" value="ECO:0007669"/>
    <property type="project" value="UniProtKB-ARBA"/>
</dbReference>
<dbReference type="InterPro" id="IPR034652">
    <property type="entry name" value="SRP68-RBD"/>
</dbReference>
<name>A0A835RJT3_VANPL</name>
<dbReference type="GO" id="GO:0006614">
    <property type="term" value="P:SRP-dependent cotranslational protein targeting to membrane"/>
    <property type="evidence" value="ECO:0007669"/>
    <property type="project" value="InterPro"/>
</dbReference>
<comment type="similarity">
    <text evidence="4">Belongs to the SRP68 family.</text>
</comment>
<dbReference type="GO" id="GO:0005730">
    <property type="term" value="C:nucleolus"/>
    <property type="evidence" value="ECO:0007669"/>
    <property type="project" value="UniProtKB-SubCell"/>
</dbReference>
<gene>
    <name evidence="13" type="ORF">HPP92_006388</name>
</gene>
<dbReference type="CDD" id="cd15481">
    <property type="entry name" value="SRP68-RBD"/>
    <property type="match status" value="1"/>
</dbReference>
<dbReference type="Gene3D" id="1.10.3450.40">
    <property type="entry name" value="Signal recognition particle, SRP68 subunit, RNA-binding domain"/>
    <property type="match status" value="1"/>
</dbReference>
<keyword evidence="5" id="KW-0963">Cytoplasm</keyword>
<evidence type="ECO:0000313" key="14">
    <source>
        <dbReference type="Proteomes" id="UP000639772"/>
    </source>
</evidence>
<dbReference type="FunFam" id="1.10.3450.40:FF:000001">
    <property type="entry name" value="Signal recognition particle subunit SRP68"/>
    <property type="match status" value="1"/>
</dbReference>
<sequence>MRKSKPIDSWVGDSIDVDLLSPFYRIYYLRLRIVIEHQKKLVGVKMKATFDEQDNPMFSINVLELLKSSQMQHGLRHRDYTRYRRYCSARLRRLYRSLKFKHGRGKFVNNEITVSTITEVRYLHILLYMAERAWSHAMEKRHLPDGPNARQRIYLLGRLRKAVKWATLFAQFSAIKGDSRTSLEAEVCFGVTTEDVYEELGKYGSIENQILCRERVEELQPSIKYCLHKVGDSNMQTSELLDIGDVEGPALDLFKVKLEAVMAEARSQQAASMTEFYWLGHKYPINNAKTRVSILKALELEKNLNGPAADSLPAEKQLPIYDRIFSAYQEARACIRSDLAAAGSADNVKVELNGLDKAVSAALGQRTIERNQLLINIAKSKITKQRDDKSEKITKPEELVRLFDLLIQNATDLYDLVSSQRNINPEEETFAKEFELKGLAFRAERCFYLAKSYSSAGKRAEAYVLFCHARHLADEVLKKLQTVINPNQPLIKDLRTLSDNCRSSSCIEHATGIMEEERS</sequence>
<dbReference type="InterPro" id="IPR026258">
    <property type="entry name" value="SRP68"/>
</dbReference>
<keyword evidence="9" id="KW-0539">Nucleus</keyword>
<dbReference type="GO" id="GO:0030942">
    <property type="term" value="F:endoplasmic reticulum signal peptide binding"/>
    <property type="evidence" value="ECO:0007669"/>
    <property type="project" value="InterPro"/>
</dbReference>
<dbReference type="PANTHER" id="PTHR12860:SF0">
    <property type="entry name" value="SIGNAL RECOGNITION PARTICLE SUBUNIT SRP68"/>
    <property type="match status" value="1"/>
</dbReference>
<evidence type="ECO:0000256" key="2">
    <source>
        <dbReference type="ARBA" id="ARBA00004496"/>
    </source>
</evidence>
<dbReference type="GO" id="GO:0008312">
    <property type="term" value="F:7S RNA binding"/>
    <property type="evidence" value="ECO:0007669"/>
    <property type="project" value="InterPro"/>
</dbReference>
<evidence type="ECO:0000256" key="12">
    <source>
        <dbReference type="ARBA" id="ARBA00083741"/>
    </source>
</evidence>
<dbReference type="OrthoDB" id="10255118at2759"/>
<evidence type="ECO:0000256" key="3">
    <source>
        <dbReference type="ARBA" id="ARBA00004604"/>
    </source>
</evidence>
<dbReference type="GO" id="GO:0005047">
    <property type="term" value="F:signal recognition particle binding"/>
    <property type="evidence" value="ECO:0007669"/>
    <property type="project" value="InterPro"/>
</dbReference>
<dbReference type="GO" id="GO:0005783">
    <property type="term" value="C:endoplasmic reticulum"/>
    <property type="evidence" value="ECO:0007669"/>
    <property type="project" value="UniProtKB-SubCell"/>
</dbReference>
<comment type="subcellular location">
    <subcellularLocation>
        <location evidence="2">Cytoplasm</location>
    </subcellularLocation>
    <subcellularLocation>
        <location evidence="1">Endoplasmic reticulum</location>
    </subcellularLocation>
    <subcellularLocation>
        <location evidence="3">Nucleus</location>
        <location evidence="3">Nucleolus</location>
    </subcellularLocation>
</comment>
<evidence type="ECO:0000313" key="13">
    <source>
        <dbReference type="EMBL" id="KAG0489525.1"/>
    </source>
</evidence>
<evidence type="ECO:0000256" key="10">
    <source>
        <dbReference type="ARBA" id="ARBA00023274"/>
    </source>
</evidence>